<organism evidence="1 2">
    <name type="scientific">Bacteroides eggerthii 1_2_48FAA</name>
    <dbReference type="NCBI Taxonomy" id="665953"/>
    <lineage>
        <taxon>Bacteria</taxon>
        <taxon>Pseudomonadati</taxon>
        <taxon>Bacteroidota</taxon>
        <taxon>Bacteroidia</taxon>
        <taxon>Bacteroidales</taxon>
        <taxon>Bacteroidaceae</taxon>
        <taxon>Bacteroides</taxon>
    </lineage>
</organism>
<gene>
    <name evidence="1" type="ORF">HMPREF1016_03133</name>
</gene>
<dbReference type="AlphaFoldDB" id="E5X268"/>
<name>E5X268_9BACE</name>
<evidence type="ECO:0000313" key="2">
    <source>
        <dbReference type="Proteomes" id="UP000003246"/>
    </source>
</evidence>
<protein>
    <recommendedName>
        <fullName evidence="3">ATP-binding protein</fullName>
    </recommendedName>
</protein>
<dbReference type="SUPFAM" id="SSF55874">
    <property type="entry name" value="ATPase domain of HSP90 chaperone/DNA topoisomerase II/histidine kinase"/>
    <property type="match status" value="1"/>
</dbReference>
<evidence type="ECO:0008006" key="3">
    <source>
        <dbReference type="Google" id="ProtNLM"/>
    </source>
</evidence>
<reference evidence="1 2" key="1">
    <citation type="submission" date="2010-10" db="EMBL/GenBank/DDBJ databases">
        <title>The Genome Sequence of Bacteroides eggerthii strain 1_2_48FAA.</title>
        <authorList>
            <consortium name="The Broad Institute Genome Sequencing Platform"/>
            <person name="Ward D."/>
            <person name="Earl A."/>
            <person name="Feldgarden M."/>
            <person name="Young S.K."/>
            <person name="Gargeya S."/>
            <person name="Zeng Q."/>
            <person name="Alvarado L."/>
            <person name="Berlin A."/>
            <person name="Bochicchio J."/>
            <person name="Chapman S.B."/>
            <person name="Chen Z."/>
            <person name="Freedman E."/>
            <person name="Gellesch M."/>
            <person name="Goldberg J."/>
            <person name="Griggs A."/>
            <person name="Gujja S."/>
            <person name="Heilman E."/>
            <person name="Heiman D."/>
            <person name="Howarth C."/>
            <person name="Mehta T."/>
            <person name="Neiman D."/>
            <person name="Pearson M."/>
            <person name="Roberts A."/>
            <person name="Saif S."/>
            <person name="Shea T."/>
            <person name="Shenoy N."/>
            <person name="Sisk P."/>
            <person name="Stolte C."/>
            <person name="Sykes S."/>
            <person name="White J."/>
            <person name="Yandava C."/>
            <person name="Allen-Vercoe E."/>
            <person name="Ambrose C."/>
            <person name="Strauss J."/>
            <person name="Daigneault M."/>
            <person name="Haas B."/>
            <person name="Nusbaum C."/>
            <person name="Birren B."/>
        </authorList>
    </citation>
    <scope>NUCLEOTIDE SEQUENCE [LARGE SCALE GENOMIC DNA]</scope>
    <source>
        <strain evidence="1 2">1_2_48FAA</strain>
    </source>
</reference>
<comment type="caution">
    <text evidence="1">The sequence shown here is derived from an EMBL/GenBank/DDBJ whole genome shotgun (WGS) entry which is preliminary data.</text>
</comment>
<dbReference type="HOGENOM" id="CLU_408632_0_0_10"/>
<dbReference type="Proteomes" id="UP000003246">
    <property type="component" value="Unassembled WGS sequence"/>
</dbReference>
<proteinExistence type="predicted"/>
<dbReference type="EMBL" id="ACWG01000039">
    <property type="protein sequence ID" value="EFV28792.1"/>
    <property type="molecule type" value="Genomic_DNA"/>
</dbReference>
<evidence type="ECO:0000313" key="1">
    <source>
        <dbReference type="EMBL" id="EFV28792.1"/>
    </source>
</evidence>
<sequence>MGTNLKGRLKNTMLPKNKAIFSLFEAVVNSIHSIDERINSCNDFTIEDAKIVVILNRELSLNIDSDRSLEDICGFTITDNGIGFNKENYKSFKTFDSEYKASLGCRGVGRLTWLKVFNKSHVDSRYMENGSIKELNFDFLPQTGISNISETSGNISEELQTTITLSDVNPDYYKTLPKSAETIAKQLLEHCIWYFLRDGGAPDIIIRDDGDSSVEISLIDVYDNYMASSSKRDTFKIYDVEFFITHVFVRSGTNSEHTLSFCAADRTVLDEPLTNKIVGLFGPIEIDNESYAYKGYVTSDFLSESVTPERTSFNISAFPSEITKGVEITMQEIKQEALAKVKSFLYKYLEENIIEGKERLCSFIANKAPRYQILQSKLSEEELVVNPRISDKDLDLKLYGYLSTLERELMAEGHDLMVPGNIEEKEDYSQRISGYMEKAIELKRSDLANYVAHRRVIIDLLEKAIQVTKSGKFNREDVIHKLIIPMICESTELRSEDTNLWLINESLAFHDFLASDKPLCSMASIECNSNKEPDILSLTLFDNPLLVGEQTGYQTMGSVTIIEFKKPMRNDFIENVETKDPIAQALGYLNRVREGQAQKNGRPIILAENVPGFCYIIGDLTPHMINCAKMKDLKLTHDRLGYFGYNSNFNAYIEVISFDKLIITAKQRNRAFFDKLGLPTN</sequence>
<dbReference type="InterPro" id="IPR036890">
    <property type="entry name" value="HATPase_C_sf"/>
</dbReference>
<accession>E5X268</accession>